<evidence type="ECO:0000313" key="2">
    <source>
        <dbReference type="EMBL" id="VFT88344.1"/>
    </source>
</evidence>
<proteinExistence type="predicted"/>
<dbReference type="AlphaFoldDB" id="A0A485KTF2"/>
<dbReference type="OrthoDB" id="63948at2759"/>
<accession>A0A485KTF2</accession>
<dbReference type="Proteomes" id="UP000332933">
    <property type="component" value="Unassembled WGS sequence"/>
</dbReference>
<name>A0A485KTF2_9STRA</name>
<organism evidence="2 3">
    <name type="scientific">Aphanomyces stellatus</name>
    <dbReference type="NCBI Taxonomy" id="120398"/>
    <lineage>
        <taxon>Eukaryota</taxon>
        <taxon>Sar</taxon>
        <taxon>Stramenopiles</taxon>
        <taxon>Oomycota</taxon>
        <taxon>Saprolegniomycetes</taxon>
        <taxon>Saprolegniales</taxon>
        <taxon>Verrucalvaceae</taxon>
        <taxon>Aphanomyces</taxon>
    </lineage>
</organism>
<evidence type="ECO:0000313" key="3">
    <source>
        <dbReference type="Proteomes" id="UP000332933"/>
    </source>
</evidence>
<protein>
    <submittedName>
        <fullName evidence="2">Aste57867_11483 protein</fullName>
    </submittedName>
</protein>
<gene>
    <name evidence="2" type="primary">Aste57867_11483</name>
    <name evidence="1" type="ORF">As57867_011440</name>
    <name evidence="2" type="ORF">ASTE57867_11483</name>
</gene>
<evidence type="ECO:0000313" key="1">
    <source>
        <dbReference type="EMBL" id="KAF0697861.1"/>
    </source>
</evidence>
<keyword evidence="3" id="KW-1185">Reference proteome</keyword>
<dbReference type="EMBL" id="VJMH01005284">
    <property type="protein sequence ID" value="KAF0697861.1"/>
    <property type="molecule type" value="Genomic_DNA"/>
</dbReference>
<reference evidence="1" key="2">
    <citation type="submission" date="2019-06" db="EMBL/GenBank/DDBJ databases">
        <title>Genomics analysis of Aphanomyces spp. identifies a new class of oomycete effector associated with host adaptation.</title>
        <authorList>
            <person name="Gaulin E."/>
        </authorList>
    </citation>
    <scope>NUCLEOTIDE SEQUENCE</scope>
    <source>
        <strain evidence="1">CBS 578.67</strain>
    </source>
</reference>
<sequence length="190" mass="20639">MKLLVALLHGAAASQLIFDSFAPATAGSFGTPVTREQSLGVQFRSVDFCGASSSLEYVNFTVSTENIDNSATWLDVALCPSKDGLPNCDSTVAPQRYPITTIAKRIQYSWLPTKPIALQSDTRYWFVLSSNAELVNHAVIWLDGLKRFTSANDPKKDVVTGFTTSEGGAWVADAARENRTVSSMQVVIKD</sequence>
<reference evidence="2 3" key="1">
    <citation type="submission" date="2019-03" db="EMBL/GenBank/DDBJ databases">
        <authorList>
            <person name="Gaulin E."/>
            <person name="Dumas B."/>
        </authorList>
    </citation>
    <scope>NUCLEOTIDE SEQUENCE [LARGE SCALE GENOMIC DNA]</scope>
    <source>
        <strain evidence="2">CBS 568.67</strain>
    </source>
</reference>
<dbReference type="EMBL" id="CAADRA010005305">
    <property type="protein sequence ID" value="VFT88344.1"/>
    <property type="molecule type" value="Genomic_DNA"/>
</dbReference>